<organism evidence="7 8">
    <name type="scientific">Sanghuangporus baumii</name>
    <name type="common">Phellinus baumii</name>
    <dbReference type="NCBI Taxonomy" id="108892"/>
    <lineage>
        <taxon>Eukaryota</taxon>
        <taxon>Fungi</taxon>
        <taxon>Dikarya</taxon>
        <taxon>Basidiomycota</taxon>
        <taxon>Agaricomycotina</taxon>
        <taxon>Agaricomycetes</taxon>
        <taxon>Hymenochaetales</taxon>
        <taxon>Hymenochaetaceae</taxon>
        <taxon>Sanghuangporus</taxon>
    </lineage>
</organism>
<comment type="subcellular location">
    <subcellularLocation>
        <location evidence="1 6">Secreted</location>
        <location evidence="1 6">Cell wall</location>
    </subcellularLocation>
</comment>
<evidence type="ECO:0000256" key="4">
    <source>
        <dbReference type="ARBA" id="ARBA00022525"/>
    </source>
</evidence>
<dbReference type="EMBL" id="LNZH02000084">
    <property type="protein sequence ID" value="OCB91497.1"/>
    <property type="molecule type" value="Genomic_DNA"/>
</dbReference>
<feature type="signal peptide" evidence="6">
    <location>
        <begin position="1"/>
        <end position="22"/>
    </location>
</feature>
<dbReference type="OrthoDB" id="4225815at2759"/>
<dbReference type="AlphaFoldDB" id="A0A9Q5I4E0"/>
<reference evidence="7" key="1">
    <citation type="submission" date="2016-06" db="EMBL/GenBank/DDBJ databases">
        <title>Draft Genome sequence of the fungus Inonotus baumii.</title>
        <authorList>
            <person name="Zhu H."/>
            <person name="Lin W."/>
        </authorList>
    </citation>
    <scope>NUCLEOTIDE SEQUENCE</scope>
    <source>
        <strain evidence="7">821</strain>
    </source>
</reference>
<dbReference type="Pfam" id="PF01185">
    <property type="entry name" value="Hydrophobin"/>
    <property type="match status" value="1"/>
</dbReference>
<keyword evidence="3 6" id="KW-0134">Cell wall</keyword>
<feature type="chain" id="PRO_5041020321" description="Hydrophobin" evidence="6">
    <location>
        <begin position="23"/>
        <end position="127"/>
    </location>
</feature>
<evidence type="ECO:0000256" key="1">
    <source>
        <dbReference type="ARBA" id="ARBA00004191"/>
    </source>
</evidence>
<dbReference type="Proteomes" id="UP000757232">
    <property type="component" value="Unassembled WGS sequence"/>
</dbReference>
<comment type="similarity">
    <text evidence="2 6">Belongs to the fungal hydrophobin family.</text>
</comment>
<dbReference type="InterPro" id="IPR001338">
    <property type="entry name" value="Class_I_Hydrophobin"/>
</dbReference>
<evidence type="ECO:0000256" key="2">
    <source>
        <dbReference type="ARBA" id="ARBA00010446"/>
    </source>
</evidence>
<evidence type="ECO:0000256" key="3">
    <source>
        <dbReference type="ARBA" id="ARBA00022512"/>
    </source>
</evidence>
<keyword evidence="5 6" id="KW-1015">Disulfide bond</keyword>
<name>A0A9Q5I4E0_SANBA</name>
<evidence type="ECO:0000313" key="8">
    <source>
        <dbReference type="Proteomes" id="UP000757232"/>
    </source>
</evidence>
<evidence type="ECO:0000313" key="7">
    <source>
        <dbReference type="EMBL" id="OCB91497.1"/>
    </source>
</evidence>
<proteinExistence type="inferred from homology"/>
<dbReference type="GO" id="GO:0005199">
    <property type="term" value="F:structural constituent of cell wall"/>
    <property type="evidence" value="ECO:0007669"/>
    <property type="project" value="InterPro"/>
</dbReference>
<evidence type="ECO:0000256" key="6">
    <source>
        <dbReference type="RuleBase" id="RU365009"/>
    </source>
</evidence>
<dbReference type="CDD" id="cd23507">
    <property type="entry name" value="hydrophobin_I"/>
    <property type="match status" value="1"/>
</dbReference>
<keyword evidence="6" id="KW-0732">Signal</keyword>
<accession>A0A9Q5I4E0</accession>
<gene>
    <name evidence="7" type="ORF">A7U60_g1232</name>
</gene>
<evidence type="ECO:0000256" key="5">
    <source>
        <dbReference type="ARBA" id="ARBA00023157"/>
    </source>
</evidence>
<dbReference type="GO" id="GO:0009277">
    <property type="term" value="C:fungal-type cell wall"/>
    <property type="evidence" value="ECO:0007669"/>
    <property type="project" value="InterPro"/>
</dbReference>
<sequence>MFAKLASFATVALLAVATPAMAQCDTGSLECCTSVQSSDSTPIADLLTLLGIAVQGVDVPLWNSDIDARSSVQEVQAAPLAPSAVKTPATVLLRLDVFQLVSPSESVQLDNYERQGQVLREGDCRVS</sequence>
<comment type="caution">
    <text evidence="7">The sequence shown here is derived from an EMBL/GenBank/DDBJ whole genome shotgun (WGS) entry which is preliminary data.</text>
</comment>
<keyword evidence="4 6" id="KW-0964">Secreted</keyword>
<keyword evidence="8" id="KW-1185">Reference proteome</keyword>
<protein>
    <recommendedName>
        <fullName evidence="6">Hydrophobin</fullName>
    </recommendedName>
</protein>